<organism evidence="2 3">
    <name type="scientific">Austropuccinia psidii MF-1</name>
    <dbReference type="NCBI Taxonomy" id="1389203"/>
    <lineage>
        <taxon>Eukaryota</taxon>
        <taxon>Fungi</taxon>
        <taxon>Dikarya</taxon>
        <taxon>Basidiomycota</taxon>
        <taxon>Pucciniomycotina</taxon>
        <taxon>Pucciniomycetes</taxon>
        <taxon>Pucciniales</taxon>
        <taxon>Sphaerophragmiaceae</taxon>
        <taxon>Austropuccinia</taxon>
    </lineage>
</organism>
<feature type="region of interest" description="Disordered" evidence="1">
    <location>
        <begin position="1"/>
        <end position="20"/>
    </location>
</feature>
<evidence type="ECO:0000313" key="2">
    <source>
        <dbReference type="EMBL" id="MBW0474219.1"/>
    </source>
</evidence>
<evidence type="ECO:0000256" key="1">
    <source>
        <dbReference type="SAM" id="MobiDB-lite"/>
    </source>
</evidence>
<accession>A0A9Q3GPD2</accession>
<proteinExistence type="predicted"/>
<keyword evidence="3" id="KW-1185">Reference proteome</keyword>
<name>A0A9Q3GPD2_9BASI</name>
<comment type="caution">
    <text evidence="2">The sequence shown here is derived from an EMBL/GenBank/DDBJ whole genome shotgun (WGS) entry which is preliminary data.</text>
</comment>
<dbReference type="AlphaFoldDB" id="A0A9Q3GPD2"/>
<protein>
    <submittedName>
        <fullName evidence="2">Uncharacterized protein</fullName>
    </submittedName>
</protein>
<evidence type="ECO:0000313" key="3">
    <source>
        <dbReference type="Proteomes" id="UP000765509"/>
    </source>
</evidence>
<dbReference type="EMBL" id="AVOT02003667">
    <property type="protein sequence ID" value="MBW0474219.1"/>
    <property type="molecule type" value="Genomic_DNA"/>
</dbReference>
<gene>
    <name evidence="2" type="ORF">O181_013934</name>
</gene>
<feature type="region of interest" description="Disordered" evidence="1">
    <location>
        <begin position="31"/>
        <end position="61"/>
    </location>
</feature>
<reference evidence="2" key="1">
    <citation type="submission" date="2021-03" db="EMBL/GenBank/DDBJ databases">
        <title>Draft genome sequence of rust myrtle Austropuccinia psidii MF-1, a brazilian biotype.</title>
        <authorList>
            <person name="Quecine M.C."/>
            <person name="Pachon D.M.R."/>
            <person name="Bonatelli M.L."/>
            <person name="Correr F.H."/>
            <person name="Franceschini L.M."/>
            <person name="Leite T.F."/>
            <person name="Margarido G.R.A."/>
            <person name="Almeida C.A."/>
            <person name="Ferrarezi J.A."/>
            <person name="Labate C.A."/>
        </authorList>
    </citation>
    <scope>NUCLEOTIDE SEQUENCE</scope>
    <source>
        <strain evidence="2">MF-1</strain>
    </source>
</reference>
<dbReference type="Proteomes" id="UP000765509">
    <property type="component" value="Unassembled WGS sequence"/>
</dbReference>
<sequence>MKEWGNWKPPQISPENENLQTNVVLRQTRNRAARQEIQSQTQQYHKNETQKSLKKKTPGAYHEEYEAEEEMRVFLPKNTIRHKKEMEQRMIILK</sequence>